<gene>
    <name evidence="1" type="ORF">WOSG25_050920</name>
</gene>
<evidence type="ECO:0000313" key="2">
    <source>
        <dbReference type="Proteomes" id="UP000030643"/>
    </source>
</evidence>
<dbReference type="AlphaFoldDB" id="A0A069CSP9"/>
<organism evidence="1 2">
    <name type="scientific">Weissella oryzae (strain DSM 25784 / JCM 18191 / LMG 30913 / SG25)</name>
    <dbReference type="NCBI Taxonomy" id="1329250"/>
    <lineage>
        <taxon>Bacteria</taxon>
        <taxon>Bacillati</taxon>
        <taxon>Bacillota</taxon>
        <taxon>Bacilli</taxon>
        <taxon>Lactobacillales</taxon>
        <taxon>Lactobacillaceae</taxon>
        <taxon>Weissella</taxon>
    </lineage>
</organism>
<proteinExistence type="predicted"/>
<dbReference type="RefSeq" id="WP_027698886.1">
    <property type="nucleotide sequence ID" value="NZ_DF820488.1"/>
</dbReference>
<name>A0A069CSP9_WEIOS</name>
<dbReference type="STRING" id="1329250.WOSG25_050920"/>
<reference evidence="2" key="1">
    <citation type="journal article" date="2014" name="Genome Announc.">
        <title>Draft genome sequence of Weissella oryzae SG25T, isolated from fermented rice grains.</title>
        <authorList>
            <person name="Tanizawa Y."/>
            <person name="Fujisawa T."/>
            <person name="Mochizuki T."/>
            <person name="Kaminuma E."/>
            <person name="Suzuki Y."/>
            <person name="Nakamura Y."/>
            <person name="Tohno M."/>
        </authorList>
    </citation>
    <scope>NUCLEOTIDE SEQUENCE [LARGE SCALE GENOMIC DNA]</scope>
    <source>
        <strain evidence="2">DSM 25784 / JCM 18191 / LMG 30913 / SG25</strain>
    </source>
</reference>
<dbReference type="PROSITE" id="PS51257">
    <property type="entry name" value="PROKAR_LIPOPROTEIN"/>
    <property type="match status" value="1"/>
</dbReference>
<protein>
    <submittedName>
        <fullName evidence="1">Thioredoxin reductase</fullName>
    </submittedName>
</protein>
<sequence>MAKIYPPPGLTIFACPISAGWVLDDVTAVAENLNATLELAVGVLNIFTIIPMDCKGSSIGKG</sequence>
<dbReference type="Proteomes" id="UP000030643">
    <property type="component" value="Unassembled WGS sequence"/>
</dbReference>
<keyword evidence="2" id="KW-1185">Reference proteome</keyword>
<evidence type="ECO:0000313" key="1">
    <source>
        <dbReference type="EMBL" id="GAK30820.1"/>
    </source>
</evidence>
<accession>A0A069CSP9</accession>
<dbReference type="EMBL" id="DF820488">
    <property type="protein sequence ID" value="GAK30820.1"/>
    <property type="molecule type" value="Genomic_DNA"/>
</dbReference>